<dbReference type="Gene3D" id="1.20.1250.20">
    <property type="entry name" value="MFS general substrate transporter like domains"/>
    <property type="match status" value="1"/>
</dbReference>
<accession>A0ABU3E8C8</accession>
<dbReference type="CDD" id="cd06173">
    <property type="entry name" value="MFS_MefA_like"/>
    <property type="match status" value="1"/>
</dbReference>
<feature type="transmembrane region" description="Helical" evidence="7">
    <location>
        <begin position="20"/>
        <end position="42"/>
    </location>
</feature>
<keyword evidence="2" id="KW-0813">Transport</keyword>
<evidence type="ECO:0000313" key="10">
    <source>
        <dbReference type="Proteomes" id="UP001251085"/>
    </source>
</evidence>
<dbReference type="EMBL" id="JAVRQI010000001">
    <property type="protein sequence ID" value="MDT1060415.1"/>
    <property type="molecule type" value="Genomic_DNA"/>
</dbReference>
<sequence>MPAQTQKSAFAPFRHGDFRLLWSATLISNFGGLVQSVGAAWMMTQLTDSPTLIALVQASNTLPIMLFALASGALADNFDRRTLLLGAQLFMASVSLVLAVLTWQGLMTPLLLLSLTFLIGVGQALYNPPWQASMGDLVPREDLPAAVTLNSVGFNMMRSVGPAVGGIITAAFGAAAAFAVNAASYIPLLGALLRWHPRTPERLISREPFLSAVGAGLRYVALSPNLMRVLSRGALFGFAAIAILALLPLVAKQHPEGGSLLFGLLLGCYGLGAIIGAVLNPRIRDRFSNESIVRLAFVGFAIAALVLALTQPVWLHALAMLPAGASWVLALSLFNVSVQLSTPRWVVARALALYQTATFGGMALGSWVWGEIASNQGINVALACAAIPLLFGAVVGYWFRQPEFGTLDLDPVNSFREPKLKLDLRGRSGPIMVLIDYQIDQKDVPDFLKLMARRRDIRRRDGARNWALLRDLEHPEQWSESYHIATWDEYVRHNLRRTKADFESYEALHKMHRGDTPPVVHRMIERHSVDASDDLPLIGKLELPQ</sequence>
<keyword evidence="5 7" id="KW-1133">Transmembrane helix</keyword>
<feature type="transmembrane region" description="Helical" evidence="7">
    <location>
        <begin position="54"/>
        <end position="75"/>
    </location>
</feature>
<comment type="subcellular location">
    <subcellularLocation>
        <location evidence="1">Cell membrane</location>
        <topology evidence="1">Multi-pass membrane protein</topology>
    </subcellularLocation>
</comment>
<dbReference type="PANTHER" id="PTHR23513:SF11">
    <property type="entry name" value="STAPHYLOFERRIN A TRANSPORTER"/>
    <property type="match status" value="1"/>
</dbReference>
<dbReference type="PROSITE" id="PS50850">
    <property type="entry name" value="MFS"/>
    <property type="match status" value="1"/>
</dbReference>
<dbReference type="Proteomes" id="UP001251085">
    <property type="component" value="Unassembled WGS sequence"/>
</dbReference>
<evidence type="ECO:0000256" key="4">
    <source>
        <dbReference type="ARBA" id="ARBA00022692"/>
    </source>
</evidence>
<feature type="transmembrane region" description="Helical" evidence="7">
    <location>
        <begin position="233"/>
        <end position="251"/>
    </location>
</feature>
<protein>
    <submittedName>
        <fullName evidence="9">MFS transporter</fullName>
    </submittedName>
</protein>
<dbReference type="SUPFAM" id="SSF103473">
    <property type="entry name" value="MFS general substrate transporter"/>
    <property type="match status" value="1"/>
</dbReference>
<evidence type="ECO:0000259" key="8">
    <source>
        <dbReference type="PROSITE" id="PS50850"/>
    </source>
</evidence>
<gene>
    <name evidence="9" type="ORF">RM190_01015</name>
</gene>
<dbReference type="InterPro" id="IPR010290">
    <property type="entry name" value="TM_effector"/>
</dbReference>
<evidence type="ECO:0000256" key="3">
    <source>
        <dbReference type="ARBA" id="ARBA00022475"/>
    </source>
</evidence>
<feature type="transmembrane region" description="Helical" evidence="7">
    <location>
        <begin position="291"/>
        <end position="309"/>
    </location>
</feature>
<proteinExistence type="predicted"/>
<feature type="transmembrane region" description="Helical" evidence="7">
    <location>
        <begin position="257"/>
        <end position="279"/>
    </location>
</feature>
<feature type="domain" description="Major facilitator superfamily (MFS) profile" evidence="8">
    <location>
        <begin position="17"/>
        <end position="404"/>
    </location>
</feature>
<dbReference type="InterPro" id="IPR020846">
    <property type="entry name" value="MFS_dom"/>
</dbReference>
<organism evidence="9 10">
    <name type="scientific">Paracoccus broussonetiae</name>
    <dbReference type="NCBI Taxonomy" id="3075834"/>
    <lineage>
        <taxon>Bacteria</taxon>
        <taxon>Pseudomonadati</taxon>
        <taxon>Pseudomonadota</taxon>
        <taxon>Alphaproteobacteria</taxon>
        <taxon>Rhodobacterales</taxon>
        <taxon>Paracoccaceae</taxon>
        <taxon>Paracoccus</taxon>
    </lineage>
</organism>
<evidence type="ECO:0000256" key="2">
    <source>
        <dbReference type="ARBA" id="ARBA00022448"/>
    </source>
</evidence>
<feature type="transmembrane region" description="Helical" evidence="7">
    <location>
        <begin position="163"/>
        <end position="183"/>
    </location>
</feature>
<feature type="transmembrane region" description="Helical" evidence="7">
    <location>
        <begin position="315"/>
        <end position="334"/>
    </location>
</feature>
<comment type="caution">
    <text evidence="9">The sequence shown here is derived from an EMBL/GenBank/DDBJ whole genome shotgun (WGS) entry which is preliminary data.</text>
</comment>
<reference evidence="10" key="1">
    <citation type="submission" date="2023-07" db="EMBL/GenBank/DDBJ databases">
        <title>Characterization of two Paracoccaceae strains isolated from Phycosphere and proposal of Xinfangfangia lacusdiani sp. nov.</title>
        <authorList>
            <person name="Deng Y."/>
            <person name="Zhang Y.Q."/>
        </authorList>
    </citation>
    <scope>NUCLEOTIDE SEQUENCE [LARGE SCALE GENOMIC DNA]</scope>
    <source>
        <strain evidence="10">CPCC 101403</strain>
    </source>
</reference>
<keyword evidence="6 7" id="KW-0472">Membrane</keyword>
<dbReference type="InterPro" id="IPR036259">
    <property type="entry name" value="MFS_trans_sf"/>
</dbReference>
<dbReference type="Pfam" id="PF05977">
    <property type="entry name" value="MFS_3"/>
    <property type="match status" value="1"/>
</dbReference>
<keyword evidence="3" id="KW-1003">Cell membrane</keyword>
<name>A0ABU3E8C8_9RHOB</name>
<evidence type="ECO:0000313" key="9">
    <source>
        <dbReference type="EMBL" id="MDT1060415.1"/>
    </source>
</evidence>
<evidence type="ECO:0000256" key="6">
    <source>
        <dbReference type="ARBA" id="ARBA00023136"/>
    </source>
</evidence>
<dbReference type="PANTHER" id="PTHR23513">
    <property type="entry name" value="INTEGRAL MEMBRANE EFFLUX PROTEIN-RELATED"/>
    <property type="match status" value="1"/>
</dbReference>
<feature type="transmembrane region" description="Helical" evidence="7">
    <location>
        <begin position="380"/>
        <end position="399"/>
    </location>
</feature>
<evidence type="ECO:0000256" key="1">
    <source>
        <dbReference type="ARBA" id="ARBA00004651"/>
    </source>
</evidence>
<evidence type="ECO:0000256" key="5">
    <source>
        <dbReference type="ARBA" id="ARBA00022989"/>
    </source>
</evidence>
<evidence type="ECO:0000256" key="7">
    <source>
        <dbReference type="SAM" id="Phobius"/>
    </source>
</evidence>
<keyword evidence="10" id="KW-1185">Reference proteome</keyword>
<feature type="transmembrane region" description="Helical" evidence="7">
    <location>
        <begin position="346"/>
        <end position="368"/>
    </location>
</feature>
<dbReference type="RefSeq" id="WP_311757525.1">
    <property type="nucleotide sequence ID" value="NZ_JAVRQI010000001.1"/>
</dbReference>
<keyword evidence="4 7" id="KW-0812">Transmembrane</keyword>
<feature type="transmembrane region" description="Helical" evidence="7">
    <location>
        <begin position="82"/>
        <end position="101"/>
    </location>
</feature>